<dbReference type="InterPro" id="IPR011006">
    <property type="entry name" value="CheY-like_superfamily"/>
</dbReference>
<dbReference type="CDD" id="cd00383">
    <property type="entry name" value="trans_reg_C"/>
    <property type="match status" value="1"/>
</dbReference>
<dbReference type="InterPro" id="IPR016032">
    <property type="entry name" value="Sig_transdc_resp-reg_C-effctor"/>
</dbReference>
<feature type="modified residue" description="4-aspartylphosphate" evidence="7">
    <location>
        <position position="53"/>
    </location>
</feature>
<evidence type="ECO:0000256" key="2">
    <source>
        <dbReference type="ARBA" id="ARBA00022553"/>
    </source>
</evidence>
<dbReference type="CDD" id="cd17574">
    <property type="entry name" value="REC_OmpR"/>
    <property type="match status" value="1"/>
</dbReference>
<dbReference type="GO" id="GO:0032993">
    <property type="term" value="C:protein-DNA complex"/>
    <property type="evidence" value="ECO:0007669"/>
    <property type="project" value="TreeGrafter"/>
</dbReference>
<proteinExistence type="predicted"/>
<dbReference type="InterPro" id="IPR036388">
    <property type="entry name" value="WH-like_DNA-bd_sf"/>
</dbReference>
<keyword evidence="4" id="KW-0805">Transcription regulation</keyword>
<comment type="subcellular location">
    <subcellularLocation>
        <location evidence="1">Cytoplasm</location>
    </subcellularLocation>
</comment>
<evidence type="ECO:0000259" key="9">
    <source>
        <dbReference type="PROSITE" id="PS50110"/>
    </source>
</evidence>
<dbReference type="Gene3D" id="6.10.250.690">
    <property type="match status" value="1"/>
</dbReference>
<evidence type="ECO:0000256" key="5">
    <source>
        <dbReference type="ARBA" id="ARBA00023125"/>
    </source>
</evidence>
<protein>
    <submittedName>
        <fullName evidence="11">DNA-binding response regulator</fullName>
    </submittedName>
</protein>
<dbReference type="SMART" id="SM00862">
    <property type="entry name" value="Trans_reg_C"/>
    <property type="match status" value="1"/>
</dbReference>
<dbReference type="PROSITE" id="PS51755">
    <property type="entry name" value="OMPR_PHOB"/>
    <property type="match status" value="1"/>
</dbReference>
<dbReference type="SMART" id="SM00448">
    <property type="entry name" value="REC"/>
    <property type="match status" value="1"/>
</dbReference>
<dbReference type="RefSeq" id="WP_087998264.1">
    <property type="nucleotide sequence ID" value="NZ_BMHB01000001.1"/>
</dbReference>
<feature type="domain" description="Response regulatory" evidence="9">
    <location>
        <begin position="4"/>
        <end position="117"/>
    </location>
</feature>
<name>A0A8J3AFU6_9BACI</name>
<keyword evidence="3" id="KW-0902">Two-component regulatory system</keyword>
<evidence type="ECO:0000256" key="3">
    <source>
        <dbReference type="ARBA" id="ARBA00023012"/>
    </source>
</evidence>
<dbReference type="InterPro" id="IPR001867">
    <property type="entry name" value="OmpR/PhoB-type_DNA-bd"/>
</dbReference>
<sequence>MSSTVLLIEDEKRLREIVKDYFHNEDFIVIEAADGEEGIKKFNEHEIDLIILDLMLPKIDGLEVCKYIREKSNLPIIMLTAKSEEEDQLLGFEMGTDEYVTKPFSPKILVAKAKSVLRRTMEMKEEDSDSKTICGITINTSSRLAYINREQLHLTHKEFELLAYLIENKGIVLTRDQLLNNIWGFDYVGDGRTVDTHIKKLRHKIGEKAKHITTVIRVGYKFEE</sequence>
<keyword evidence="12" id="KW-1185">Reference proteome</keyword>
<dbReference type="Pfam" id="PF00072">
    <property type="entry name" value="Response_reg"/>
    <property type="match status" value="1"/>
</dbReference>
<evidence type="ECO:0000259" key="10">
    <source>
        <dbReference type="PROSITE" id="PS51755"/>
    </source>
</evidence>
<dbReference type="OrthoDB" id="9790442at2"/>
<comment type="caution">
    <text evidence="11">The sequence shown here is derived from an EMBL/GenBank/DDBJ whole genome shotgun (WGS) entry which is preliminary data.</text>
</comment>
<dbReference type="InterPro" id="IPR039420">
    <property type="entry name" value="WalR-like"/>
</dbReference>
<keyword evidence="5 8" id="KW-0238">DNA-binding</keyword>
<dbReference type="AlphaFoldDB" id="A0A8J3AFU6"/>
<dbReference type="SUPFAM" id="SSF52172">
    <property type="entry name" value="CheY-like"/>
    <property type="match status" value="1"/>
</dbReference>
<keyword evidence="6" id="KW-0804">Transcription</keyword>
<evidence type="ECO:0000256" key="8">
    <source>
        <dbReference type="PROSITE-ProRule" id="PRU01091"/>
    </source>
</evidence>
<accession>A0A8J3AFU6</accession>
<feature type="domain" description="OmpR/PhoB-type" evidence="10">
    <location>
        <begin position="128"/>
        <end position="224"/>
    </location>
</feature>
<evidence type="ECO:0000256" key="4">
    <source>
        <dbReference type="ARBA" id="ARBA00023015"/>
    </source>
</evidence>
<evidence type="ECO:0000313" key="11">
    <source>
        <dbReference type="EMBL" id="GGI13617.1"/>
    </source>
</evidence>
<dbReference type="PROSITE" id="PS50110">
    <property type="entry name" value="RESPONSE_REGULATORY"/>
    <property type="match status" value="1"/>
</dbReference>
<dbReference type="EMBL" id="BMHB01000001">
    <property type="protein sequence ID" value="GGI13617.1"/>
    <property type="molecule type" value="Genomic_DNA"/>
</dbReference>
<evidence type="ECO:0000256" key="1">
    <source>
        <dbReference type="ARBA" id="ARBA00004496"/>
    </source>
</evidence>
<dbReference type="GO" id="GO:0005829">
    <property type="term" value="C:cytosol"/>
    <property type="evidence" value="ECO:0007669"/>
    <property type="project" value="TreeGrafter"/>
</dbReference>
<reference evidence="12" key="1">
    <citation type="journal article" date="2019" name="Int. J. Syst. Evol. Microbiol.">
        <title>The Global Catalogue of Microorganisms (GCM) 10K type strain sequencing project: providing services to taxonomists for standard genome sequencing and annotation.</title>
        <authorList>
            <consortium name="The Broad Institute Genomics Platform"/>
            <consortium name="The Broad Institute Genome Sequencing Center for Infectious Disease"/>
            <person name="Wu L."/>
            <person name="Ma J."/>
        </authorList>
    </citation>
    <scope>NUCLEOTIDE SEQUENCE [LARGE SCALE GENOMIC DNA]</scope>
    <source>
        <strain evidence="12">CGMCC 1.14993</strain>
    </source>
</reference>
<dbReference type="Gene3D" id="3.40.50.2300">
    <property type="match status" value="1"/>
</dbReference>
<organism evidence="11 12">
    <name type="scientific">Gottfriedia solisilvae</name>
    <dbReference type="NCBI Taxonomy" id="1516104"/>
    <lineage>
        <taxon>Bacteria</taxon>
        <taxon>Bacillati</taxon>
        <taxon>Bacillota</taxon>
        <taxon>Bacilli</taxon>
        <taxon>Bacillales</taxon>
        <taxon>Bacillaceae</taxon>
        <taxon>Gottfriedia</taxon>
    </lineage>
</organism>
<dbReference type="PANTHER" id="PTHR48111:SF73">
    <property type="entry name" value="ALKALINE PHOSPHATASE SYNTHESIS TRANSCRIPTIONAL REGULATORY PROTEIN PHOP"/>
    <property type="match status" value="1"/>
</dbReference>
<dbReference type="GO" id="GO:0000976">
    <property type="term" value="F:transcription cis-regulatory region binding"/>
    <property type="evidence" value="ECO:0007669"/>
    <property type="project" value="TreeGrafter"/>
</dbReference>
<dbReference type="GO" id="GO:0006355">
    <property type="term" value="P:regulation of DNA-templated transcription"/>
    <property type="evidence" value="ECO:0007669"/>
    <property type="project" value="InterPro"/>
</dbReference>
<keyword evidence="2 7" id="KW-0597">Phosphoprotein</keyword>
<gene>
    <name evidence="11" type="ORF">GCM10007380_18810</name>
</gene>
<dbReference type="GO" id="GO:0000156">
    <property type="term" value="F:phosphorelay response regulator activity"/>
    <property type="evidence" value="ECO:0007669"/>
    <property type="project" value="TreeGrafter"/>
</dbReference>
<dbReference type="FunFam" id="3.40.50.2300:FF:000001">
    <property type="entry name" value="DNA-binding response regulator PhoB"/>
    <property type="match status" value="1"/>
</dbReference>
<dbReference type="Pfam" id="PF00486">
    <property type="entry name" value="Trans_reg_C"/>
    <property type="match status" value="1"/>
</dbReference>
<dbReference type="Proteomes" id="UP000626244">
    <property type="component" value="Unassembled WGS sequence"/>
</dbReference>
<evidence type="ECO:0000313" key="12">
    <source>
        <dbReference type="Proteomes" id="UP000626244"/>
    </source>
</evidence>
<dbReference type="FunFam" id="1.10.10.10:FF:000125">
    <property type="entry name" value="DNA-binding response regulator"/>
    <property type="match status" value="1"/>
</dbReference>
<evidence type="ECO:0000256" key="6">
    <source>
        <dbReference type="ARBA" id="ARBA00023163"/>
    </source>
</evidence>
<dbReference type="SUPFAM" id="SSF46894">
    <property type="entry name" value="C-terminal effector domain of the bipartite response regulators"/>
    <property type="match status" value="1"/>
</dbReference>
<dbReference type="InterPro" id="IPR001789">
    <property type="entry name" value="Sig_transdc_resp-reg_receiver"/>
</dbReference>
<evidence type="ECO:0000256" key="7">
    <source>
        <dbReference type="PROSITE-ProRule" id="PRU00169"/>
    </source>
</evidence>
<dbReference type="Gene3D" id="1.10.10.10">
    <property type="entry name" value="Winged helix-like DNA-binding domain superfamily/Winged helix DNA-binding domain"/>
    <property type="match status" value="1"/>
</dbReference>
<feature type="DNA-binding region" description="OmpR/PhoB-type" evidence="8">
    <location>
        <begin position="128"/>
        <end position="224"/>
    </location>
</feature>
<dbReference type="PANTHER" id="PTHR48111">
    <property type="entry name" value="REGULATOR OF RPOS"/>
    <property type="match status" value="1"/>
</dbReference>